<feature type="signal peptide" evidence="1">
    <location>
        <begin position="1"/>
        <end position="31"/>
    </location>
</feature>
<gene>
    <name evidence="2" type="ORF">Q5H92_19605</name>
</gene>
<organism evidence="2 3">
    <name type="scientific">Hymenobacter mellowenesis</name>
    <dbReference type="NCBI Taxonomy" id="3063995"/>
    <lineage>
        <taxon>Bacteria</taxon>
        <taxon>Pseudomonadati</taxon>
        <taxon>Bacteroidota</taxon>
        <taxon>Cytophagia</taxon>
        <taxon>Cytophagales</taxon>
        <taxon>Hymenobacteraceae</taxon>
        <taxon>Hymenobacter</taxon>
    </lineage>
</organism>
<sequence>MSLRYFTTFPRWPWAVGGLLSLLGLATSSQAQTTTLYNAAGNSLYQNGDIYNTGTVQNAGTYVPATGTLLVVGGNFLNSGTISASPAAATVKLLESVATTDHTLTLGGQALPNLVLDVPAGTTMGSNGAISGTLSLLNGHLLTSPATTTDYVLTLGAAATLVGETDAHYVKGRVAQARNLSGSSAVDFGNMGFTLNPGGNSFPLTVERRAGLTRAGVSFGVNPLVTTNQGIDRVWALSSTTPTASAATMTLSWLSADDHGLTFSGANAQVWRSDNGGSTWVKQGAVQNGTSRTVSVDITSLNALYTVSTTAAPLPVELLLFTAIKKAGDGLLSWKTASEKNSAYFEVQASADGRTWQKLGQVTAAGNSSTQQSYQYLDRTIARYGVPVVYYRLRQVDLDGTAQFSPLVTLNPDALAWQVTAYPNPYETDLTAQLLTSEAGPVTLTVLDAAGRVVLRREQAATPGRQIVALDEARTLATGTYTLLVRQNAHTGTVRIVRR</sequence>
<comment type="caution">
    <text evidence="2">The sequence shown here is derived from an EMBL/GenBank/DDBJ whole genome shotgun (WGS) entry which is preliminary data.</text>
</comment>
<proteinExistence type="predicted"/>
<protein>
    <submittedName>
        <fullName evidence="2">T9SS type A sorting domain-containing protein</fullName>
    </submittedName>
</protein>
<keyword evidence="3" id="KW-1185">Reference proteome</keyword>
<dbReference type="Proteomes" id="UP001167796">
    <property type="component" value="Unassembled WGS sequence"/>
</dbReference>
<keyword evidence="1" id="KW-0732">Signal</keyword>
<reference evidence="2" key="1">
    <citation type="submission" date="2023-07" db="EMBL/GenBank/DDBJ databases">
        <authorList>
            <person name="Kim M.K."/>
        </authorList>
    </citation>
    <scope>NUCLEOTIDE SEQUENCE</scope>
    <source>
        <strain evidence="2">M29</strain>
    </source>
</reference>
<dbReference type="NCBIfam" id="TIGR04183">
    <property type="entry name" value="Por_Secre_tail"/>
    <property type="match status" value="1"/>
</dbReference>
<evidence type="ECO:0000256" key="1">
    <source>
        <dbReference type="SAM" id="SignalP"/>
    </source>
</evidence>
<name>A0ABT9AGU1_9BACT</name>
<dbReference type="InterPro" id="IPR026444">
    <property type="entry name" value="Secre_tail"/>
</dbReference>
<evidence type="ECO:0000313" key="2">
    <source>
        <dbReference type="EMBL" id="MDO7848582.1"/>
    </source>
</evidence>
<evidence type="ECO:0000313" key="3">
    <source>
        <dbReference type="Proteomes" id="UP001167796"/>
    </source>
</evidence>
<dbReference type="EMBL" id="JAUQSX010000011">
    <property type="protein sequence ID" value="MDO7848582.1"/>
    <property type="molecule type" value="Genomic_DNA"/>
</dbReference>
<dbReference type="RefSeq" id="WP_305013252.1">
    <property type="nucleotide sequence ID" value="NZ_JAUQSX010000011.1"/>
</dbReference>
<feature type="chain" id="PRO_5045094738" evidence="1">
    <location>
        <begin position="32"/>
        <end position="499"/>
    </location>
</feature>
<dbReference type="SUPFAM" id="SSF110296">
    <property type="entry name" value="Oligoxyloglucan reducing end-specific cellobiohydrolase"/>
    <property type="match status" value="1"/>
</dbReference>
<accession>A0ABT9AGU1</accession>